<feature type="domain" description="Inner membrane protein YgaP-like transmembrane" evidence="1">
    <location>
        <begin position="1"/>
        <end position="68"/>
    </location>
</feature>
<dbReference type="InterPro" id="IPR021309">
    <property type="entry name" value="YgaP-like_TM"/>
</dbReference>
<gene>
    <name evidence="2" type="ORF">QWY14_07625</name>
</gene>
<reference evidence="2 3" key="1">
    <citation type="submission" date="2023-06" db="EMBL/GenBank/DDBJ databases">
        <title>Novel species in genus Planococcus.</title>
        <authorList>
            <person name="Ning S."/>
        </authorList>
    </citation>
    <scope>NUCLEOTIDE SEQUENCE [LARGE SCALE GENOMIC DNA]</scope>
    <source>
        <strain evidence="2 3">N028</strain>
    </source>
</reference>
<accession>A0ABT8N1Q4</accession>
<dbReference type="Pfam" id="PF11127">
    <property type="entry name" value="YgaP-like_TM"/>
    <property type="match status" value="1"/>
</dbReference>
<comment type="caution">
    <text evidence="2">The sequence shown here is derived from an EMBL/GenBank/DDBJ whole genome shotgun (WGS) entry which is preliminary data.</text>
</comment>
<keyword evidence="3" id="KW-1185">Reference proteome</keyword>
<sequence>MKQNIGTIDSMVRITGGLTLLAWSIAKMASDKPSAGQLFVSLMGAQKVAEGIVHYCPLTDALGMDQKKTRITA</sequence>
<dbReference type="Proteomes" id="UP001172055">
    <property type="component" value="Unassembled WGS sequence"/>
</dbReference>
<evidence type="ECO:0000313" key="2">
    <source>
        <dbReference type="EMBL" id="MDN7241658.1"/>
    </source>
</evidence>
<evidence type="ECO:0000259" key="1">
    <source>
        <dbReference type="Pfam" id="PF11127"/>
    </source>
</evidence>
<evidence type="ECO:0000313" key="3">
    <source>
        <dbReference type="Proteomes" id="UP001172055"/>
    </source>
</evidence>
<dbReference type="EMBL" id="JAUJWV010000001">
    <property type="protein sequence ID" value="MDN7241658.1"/>
    <property type="molecule type" value="Genomic_DNA"/>
</dbReference>
<protein>
    <submittedName>
        <fullName evidence="2">DUF2892 domain-containing protein</fullName>
    </submittedName>
</protein>
<organism evidence="2 3">
    <name type="scientific">Planococcus shixiaomingii</name>
    <dbReference type="NCBI Taxonomy" id="3058393"/>
    <lineage>
        <taxon>Bacteria</taxon>
        <taxon>Bacillati</taxon>
        <taxon>Bacillota</taxon>
        <taxon>Bacilli</taxon>
        <taxon>Bacillales</taxon>
        <taxon>Caryophanaceae</taxon>
        <taxon>Planococcus</taxon>
    </lineage>
</organism>
<dbReference type="RefSeq" id="WP_301723251.1">
    <property type="nucleotide sequence ID" value="NZ_JAUJWV010000001.1"/>
</dbReference>
<name>A0ABT8N1Q4_9BACL</name>
<proteinExistence type="predicted"/>